<dbReference type="AlphaFoldDB" id="A0A6N7X022"/>
<evidence type="ECO:0000256" key="3">
    <source>
        <dbReference type="ARBA" id="ARBA00022833"/>
    </source>
</evidence>
<keyword evidence="10" id="KW-1185">Reference proteome</keyword>
<dbReference type="Gene3D" id="3.30.1490.190">
    <property type="match status" value="1"/>
</dbReference>
<accession>A0A6N7X022</accession>
<reference evidence="9 10" key="1">
    <citation type="submission" date="2019-08" db="EMBL/GenBank/DDBJ databases">
        <title>In-depth cultivation of the pig gut microbiome towards novel bacterial diversity and tailored functional studies.</title>
        <authorList>
            <person name="Wylensek D."/>
            <person name="Hitch T.C.A."/>
            <person name="Clavel T."/>
        </authorList>
    </citation>
    <scope>NUCLEOTIDE SEQUENCE [LARGE SCALE GENOMIC DNA]</scope>
    <source>
        <strain evidence="9 10">WCA-SAB-591-4A-A</strain>
    </source>
</reference>
<evidence type="ECO:0000313" key="9">
    <source>
        <dbReference type="EMBL" id="MST62300.1"/>
    </source>
</evidence>
<dbReference type="InterPro" id="IPR043135">
    <property type="entry name" value="Fur_C"/>
</dbReference>
<evidence type="ECO:0000256" key="1">
    <source>
        <dbReference type="ARBA" id="ARBA00007957"/>
    </source>
</evidence>
<dbReference type="SUPFAM" id="SSF46785">
    <property type="entry name" value="Winged helix' DNA-binding domain"/>
    <property type="match status" value="1"/>
</dbReference>
<feature type="binding site" evidence="7">
    <location>
        <position position="82"/>
    </location>
    <ligand>
        <name>Zn(2+)</name>
        <dbReference type="ChEBI" id="CHEBI:29105"/>
    </ligand>
</feature>
<comment type="caution">
    <text evidence="9">The sequence shown here is derived from an EMBL/GenBank/DDBJ whole genome shotgun (WGS) entry which is preliminary data.</text>
</comment>
<dbReference type="GO" id="GO:0008270">
    <property type="term" value="F:zinc ion binding"/>
    <property type="evidence" value="ECO:0007669"/>
    <property type="project" value="TreeGrafter"/>
</dbReference>
<dbReference type="InterPro" id="IPR002481">
    <property type="entry name" value="FUR"/>
</dbReference>
<dbReference type="GO" id="GO:1900376">
    <property type="term" value="P:regulation of secondary metabolite biosynthetic process"/>
    <property type="evidence" value="ECO:0007669"/>
    <property type="project" value="TreeGrafter"/>
</dbReference>
<keyword evidence="2" id="KW-0678">Repressor</keyword>
<organism evidence="9 10">
    <name type="scientific">Peptostreptococcus porci</name>
    <dbReference type="NCBI Taxonomy" id="2652282"/>
    <lineage>
        <taxon>Bacteria</taxon>
        <taxon>Bacillati</taxon>
        <taxon>Bacillota</taxon>
        <taxon>Clostridia</taxon>
        <taxon>Peptostreptococcales</taxon>
        <taxon>Peptostreptococcaceae</taxon>
        <taxon>Peptostreptococcus</taxon>
    </lineage>
</organism>
<protein>
    <submittedName>
        <fullName evidence="9">Transcriptional repressor</fullName>
    </submittedName>
</protein>
<proteinExistence type="inferred from homology"/>
<dbReference type="RefSeq" id="WP_154537694.1">
    <property type="nucleotide sequence ID" value="NZ_JAQYHJ010000045.1"/>
</dbReference>
<feature type="binding site" evidence="7">
    <location>
        <position position="121"/>
    </location>
    <ligand>
        <name>Zn(2+)</name>
        <dbReference type="ChEBI" id="CHEBI:29105"/>
    </ligand>
</feature>
<dbReference type="InterPro" id="IPR036390">
    <property type="entry name" value="WH_DNA-bd_sf"/>
</dbReference>
<evidence type="ECO:0000256" key="6">
    <source>
        <dbReference type="ARBA" id="ARBA00023163"/>
    </source>
</evidence>
<sequence length="132" mass="14906">MKFSRQREMILNEVINSNAHLTADNIYENLRVENPNLSLGTVYRNLTQLEEHGYIKKLNVPGDPVRYDGNLEEHDHFICEKCGKIIDIDSGLVTLSDSFLNDSGVTVNSCSVIFKGVCSECKKKELNIDNSK</sequence>
<name>A0A6N7X022_9FIRM</name>
<keyword evidence="3 7" id="KW-0862">Zinc</keyword>
<keyword evidence="6" id="KW-0804">Transcription</keyword>
<dbReference type="Gene3D" id="1.10.10.10">
    <property type="entry name" value="Winged helix-like DNA-binding domain superfamily/Winged helix DNA-binding domain"/>
    <property type="match status" value="1"/>
</dbReference>
<dbReference type="Proteomes" id="UP000440713">
    <property type="component" value="Unassembled WGS sequence"/>
</dbReference>
<evidence type="ECO:0000256" key="8">
    <source>
        <dbReference type="PIRSR" id="PIRSR602481-2"/>
    </source>
</evidence>
<dbReference type="GO" id="GO:0000976">
    <property type="term" value="F:transcription cis-regulatory region binding"/>
    <property type="evidence" value="ECO:0007669"/>
    <property type="project" value="TreeGrafter"/>
</dbReference>
<comment type="cofactor">
    <cofactor evidence="8">
        <name>Mn(2+)</name>
        <dbReference type="ChEBI" id="CHEBI:29035"/>
    </cofactor>
    <cofactor evidence="8">
        <name>Fe(2+)</name>
        <dbReference type="ChEBI" id="CHEBI:29033"/>
    </cofactor>
    <text evidence="8">Binds 1 Mn(2+) or Fe(2+) ion per subunit.</text>
</comment>
<gene>
    <name evidence="9" type="ORF">FYJ71_04830</name>
</gene>
<evidence type="ECO:0000256" key="7">
    <source>
        <dbReference type="PIRSR" id="PIRSR602481-1"/>
    </source>
</evidence>
<dbReference type="GO" id="GO:0003700">
    <property type="term" value="F:DNA-binding transcription factor activity"/>
    <property type="evidence" value="ECO:0007669"/>
    <property type="project" value="InterPro"/>
</dbReference>
<feature type="binding site" evidence="7">
    <location>
        <position position="118"/>
    </location>
    <ligand>
        <name>Zn(2+)</name>
        <dbReference type="ChEBI" id="CHEBI:29105"/>
    </ligand>
</feature>
<comment type="similarity">
    <text evidence="1">Belongs to the Fur family.</text>
</comment>
<evidence type="ECO:0000256" key="5">
    <source>
        <dbReference type="ARBA" id="ARBA00023125"/>
    </source>
</evidence>
<dbReference type="PANTHER" id="PTHR33202:SF7">
    <property type="entry name" value="FERRIC UPTAKE REGULATION PROTEIN"/>
    <property type="match status" value="1"/>
</dbReference>
<dbReference type="PANTHER" id="PTHR33202">
    <property type="entry name" value="ZINC UPTAKE REGULATION PROTEIN"/>
    <property type="match status" value="1"/>
</dbReference>
<keyword evidence="7" id="KW-0479">Metal-binding</keyword>
<dbReference type="EMBL" id="VUNE01000002">
    <property type="protein sequence ID" value="MST62300.1"/>
    <property type="molecule type" value="Genomic_DNA"/>
</dbReference>
<dbReference type="Pfam" id="PF01475">
    <property type="entry name" value="FUR"/>
    <property type="match status" value="1"/>
</dbReference>
<feature type="binding site" evidence="8">
    <location>
        <position position="75"/>
    </location>
    <ligand>
        <name>Fe cation</name>
        <dbReference type="ChEBI" id="CHEBI:24875"/>
    </ligand>
</feature>
<dbReference type="GO" id="GO:0045892">
    <property type="term" value="P:negative regulation of DNA-templated transcription"/>
    <property type="evidence" value="ECO:0007669"/>
    <property type="project" value="TreeGrafter"/>
</dbReference>
<evidence type="ECO:0000256" key="2">
    <source>
        <dbReference type="ARBA" id="ARBA00022491"/>
    </source>
</evidence>
<feature type="binding site" evidence="7">
    <location>
        <position position="79"/>
    </location>
    <ligand>
        <name>Zn(2+)</name>
        <dbReference type="ChEBI" id="CHEBI:29105"/>
    </ligand>
</feature>
<comment type="cofactor">
    <cofactor evidence="7">
        <name>Zn(2+)</name>
        <dbReference type="ChEBI" id="CHEBI:29105"/>
    </cofactor>
    <text evidence="7">Binds 1 zinc ion per subunit.</text>
</comment>
<evidence type="ECO:0000313" key="10">
    <source>
        <dbReference type="Proteomes" id="UP000440713"/>
    </source>
</evidence>
<dbReference type="CDD" id="cd07153">
    <property type="entry name" value="Fur_like"/>
    <property type="match status" value="1"/>
</dbReference>
<evidence type="ECO:0000256" key="4">
    <source>
        <dbReference type="ARBA" id="ARBA00023015"/>
    </source>
</evidence>
<keyword evidence="8" id="KW-0408">Iron</keyword>
<keyword evidence="5" id="KW-0238">DNA-binding</keyword>
<keyword evidence="4" id="KW-0805">Transcription regulation</keyword>
<dbReference type="InterPro" id="IPR036388">
    <property type="entry name" value="WH-like_DNA-bd_sf"/>
</dbReference>